<reference evidence="2" key="1">
    <citation type="submission" date="2016-03" db="EMBL/GenBank/DDBJ databases">
        <title>Mechanisms controlling the formation of the plant cell surface in tip-growing cells are functionally conserved among land plants.</title>
        <authorList>
            <person name="Honkanen S."/>
            <person name="Jones V.A."/>
            <person name="Morieri G."/>
            <person name="Champion C."/>
            <person name="Hetherington A.J."/>
            <person name="Kelly S."/>
            <person name="Saint-Marcoux D."/>
            <person name="Proust H."/>
            <person name="Prescott H."/>
            <person name="Dolan L."/>
        </authorList>
    </citation>
    <scope>NUCLEOTIDE SEQUENCE [LARGE SCALE GENOMIC DNA]</scope>
    <source>
        <tissue evidence="2">Whole gametophyte</tissue>
    </source>
</reference>
<evidence type="ECO:0000256" key="1">
    <source>
        <dbReference type="SAM" id="MobiDB-lite"/>
    </source>
</evidence>
<dbReference type="Proteomes" id="UP000077202">
    <property type="component" value="Unassembled WGS sequence"/>
</dbReference>
<feature type="region of interest" description="Disordered" evidence="1">
    <location>
        <begin position="26"/>
        <end position="56"/>
    </location>
</feature>
<keyword evidence="3" id="KW-1185">Reference proteome</keyword>
<feature type="compositionally biased region" description="Basic and acidic residues" evidence="1">
    <location>
        <begin position="29"/>
        <end position="49"/>
    </location>
</feature>
<gene>
    <name evidence="2" type="ORF">AXG93_3893s1360</name>
</gene>
<sequence length="327" mass="36175">MSKNQAAQNLARGTDFSSQVRALLAPQRAHVEIRSDTKFDLGPRPEQRSESQSSVVEVPEFAEPFVLRRTEPYPSVGGEAGRQAGGSVGPGAPSIVSSISAAAAAAVQTPEGHERQASVCSAPRGGDLSRGRAMHKSREMEDEQARRGLRSLVGSFAEPKIWLLFCLLSMVRTVGGREGGRDGDTEVGTRIHRAPPFLRLEGRPGTETESASFDDEIVEKFQSKTSVEIDLLSTHRSRPFYQPSGLERLEYLRFANTIILAVEGRKEDALDIRKGVQCFLEEELKLDINDDDMEDMESKRFLAMLMMSKTGKIKVVITSRWSIVHFR</sequence>
<organism evidence="2 3">
    <name type="scientific">Marchantia polymorpha subsp. ruderalis</name>
    <dbReference type="NCBI Taxonomy" id="1480154"/>
    <lineage>
        <taxon>Eukaryota</taxon>
        <taxon>Viridiplantae</taxon>
        <taxon>Streptophyta</taxon>
        <taxon>Embryophyta</taxon>
        <taxon>Marchantiophyta</taxon>
        <taxon>Marchantiopsida</taxon>
        <taxon>Marchantiidae</taxon>
        <taxon>Marchantiales</taxon>
        <taxon>Marchantiaceae</taxon>
        <taxon>Marchantia</taxon>
    </lineage>
</organism>
<dbReference type="AlphaFoldDB" id="A0A176WD36"/>
<accession>A0A176WD36</accession>
<evidence type="ECO:0000313" key="3">
    <source>
        <dbReference type="Proteomes" id="UP000077202"/>
    </source>
</evidence>
<name>A0A176WD36_MARPO</name>
<evidence type="ECO:0000313" key="2">
    <source>
        <dbReference type="EMBL" id="OAE30026.1"/>
    </source>
</evidence>
<proteinExistence type="predicted"/>
<feature type="region of interest" description="Disordered" evidence="1">
    <location>
        <begin position="110"/>
        <end position="142"/>
    </location>
</feature>
<protein>
    <submittedName>
        <fullName evidence="2">Uncharacterized protein</fullName>
    </submittedName>
</protein>
<dbReference type="EMBL" id="LVLJ01001372">
    <property type="protein sequence ID" value="OAE30026.1"/>
    <property type="molecule type" value="Genomic_DNA"/>
</dbReference>
<comment type="caution">
    <text evidence="2">The sequence shown here is derived from an EMBL/GenBank/DDBJ whole genome shotgun (WGS) entry which is preliminary data.</text>
</comment>